<evidence type="ECO:0000313" key="3">
    <source>
        <dbReference type="Proteomes" id="UP001152130"/>
    </source>
</evidence>
<reference evidence="2" key="1">
    <citation type="submission" date="2022-10" db="EMBL/GenBank/DDBJ databases">
        <title>Fusarium specimens isolated from Avocado Roots.</title>
        <authorList>
            <person name="Stajich J."/>
            <person name="Roper C."/>
            <person name="Heimlech-Rivalta G."/>
        </authorList>
    </citation>
    <scope>NUCLEOTIDE SEQUENCE</scope>
    <source>
        <strain evidence="2">CF00143</strain>
    </source>
</reference>
<dbReference type="Proteomes" id="UP001152130">
    <property type="component" value="Unassembled WGS sequence"/>
</dbReference>
<dbReference type="EMBL" id="JAPDHF010000006">
    <property type="protein sequence ID" value="KAJ4016454.1"/>
    <property type="molecule type" value="Genomic_DNA"/>
</dbReference>
<keyword evidence="3" id="KW-1185">Reference proteome</keyword>
<dbReference type="OrthoDB" id="10359811at2759"/>
<evidence type="ECO:0000313" key="2">
    <source>
        <dbReference type="EMBL" id="KAJ4016454.1"/>
    </source>
</evidence>
<name>A0A9W8PSN3_9HYPO</name>
<sequence>MAPNADSEGTFCCGLPNPFNVFKKKTDQPGPIRQAVDGNNTEHRRDRVLIDDNGRPVDDQGVPIQGSILHQRDAVGGDTPRIASLLAPPADLYGQVIPLDVLNPPSSAGGASGAGPGAAPAGAFGGGSAADPARGGARPISVFVGGHFAAGPRPAGIPGDGPSSAPEAAVSKGKETNVAAEKQEAGGGNIAAAANLI</sequence>
<dbReference type="AlphaFoldDB" id="A0A9W8PSN3"/>
<evidence type="ECO:0000256" key="1">
    <source>
        <dbReference type="SAM" id="MobiDB-lite"/>
    </source>
</evidence>
<comment type="caution">
    <text evidence="2">The sequence shown here is derived from an EMBL/GenBank/DDBJ whole genome shotgun (WGS) entry which is preliminary data.</text>
</comment>
<protein>
    <submittedName>
        <fullName evidence="2">Uncharacterized protein</fullName>
    </submittedName>
</protein>
<feature type="region of interest" description="Disordered" evidence="1">
    <location>
        <begin position="153"/>
        <end position="185"/>
    </location>
</feature>
<gene>
    <name evidence="2" type="ORF">NW766_004651</name>
</gene>
<accession>A0A9W8PSN3</accession>
<proteinExistence type="predicted"/>
<organism evidence="2 3">
    <name type="scientific">Fusarium irregulare</name>
    <dbReference type="NCBI Taxonomy" id="2494466"/>
    <lineage>
        <taxon>Eukaryota</taxon>
        <taxon>Fungi</taxon>
        <taxon>Dikarya</taxon>
        <taxon>Ascomycota</taxon>
        <taxon>Pezizomycotina</taxon>
        <taxon>Sordariomycetes</taxon>
        <taxon>Hypocreomycetidae</taxon>
        <taxon>Hypocreales</taxon>
        <taxon>Nectriaceae</taxon>
        <taxon>Fusarium</taxon>
        <taxon>Fusarium incarnatum-equiseti species complex</taxon>
    </lineage>
</organism>